<protein>
    <recommendedName>
        <fullName evidence="3">Cons hyp Pro/Syn (E-6)</fullName>
    </recommendedName>
</protein>
<dbReference type="OrthoDB" id="549777at2"/>
<dbReference type="NCBIfam" id="TIGR02466">
    <property type="entry name" value="TIGR02466 family protein"/>
    <property type="match status" value="1"/>
</dbReference>
<name>A0A0A1Z6P9_PSEFL</name>
<accession>A0A0A1Z6P9</accession>
<proteinExistence type="predicted"/>
<dbReference type="Proteomes" id="UP000030060">
    <property type="component" value="Unassembled WGS sequence"/>
</dbReference>
<comment type="caution">
    <text evidence="1">The sequence shown here is derived from an EMBL/GenBank/DDBJ whole genome shotgun (WGS) entry which is preliminary data.</text>
</comment>
<dbReference type="InterPro" id="IPR012668">
    <property type="entry name" value="CHP02466"/>
</dbReference>
<gene>
    <name evidence="1" type="ORF">K814_0108435</name>
</gene>
<dbReference type="EMBL" id="ASGY01000060">
    <property type="protein sequence ID" value="KGE68457.1"/>
    <property type="molecule type" value="Genomic_DNA"/>
</dbReference>
<dbReference type="Gene3D" id="2.60.120.620">
    <property type="entry name" value="q2cbj1_9rhob like domain"/>
    <property type="match status" value="1"/>
</dbReference>
<sequence>MQSSDNLLNPELINIRRLFTTPLASIQYPNADTLNAELKSVVTQRMAQDQSGAQRSNDGGWQSANDFQAWGGDACSALVAFATRFATELTAVHHEGFGLTEPGFEWKLNAWANVNEAGHSNALHGHPGAFWSGVYWVDAGGREEDATVGGDLEFVDPRGMVASTYNPALRMRVEDCLTAGFSSICVASSGTLIMFPSWLMHSVRRFEGTRPRISIAFNFGT</sequence>
<evidence type="ECO:0008006" key="3">
    <source>
        <dbReference type="Google" id="ProtNLM"/>
    </source>
</evidence>
<evidence type="ECO:0000313" key="1">
    <source>
        <dbReference type="EMBL" id="KGE68457.1"/>
    </source>
</evidence>
<dbReference type="Pfam" id="PF13759">
    <property type="entry name" value="2OG-FeII_Oxy_5"/>
    <property type="match status" value="1"/>
</dbReference>
<organism evidence="1 2">
    <name type="scientific">Pseudomonas fluorescens LMG 5329</name>
    <dbReference type="NCBI Taxonomy" id="1324332"/>
    <lineage>
        <taxon>Bacteria</taxon>
        <taxon>Pseudomonadati</taxon>
        <taxon>Pseudomonadota</taxon>
        <taxon>Gammaproteobacteria</taxon>
        <taxon>Pseudomonadales</taxon>
        <taxon>Pseudomonadaceae</taxon>
        <taxon>Pseudomonas</taxon>
    </lineage>
</organism>
<dbReference type="AlphaFoldDB" id="A0A0A1Z6P9"/>
<dbReference type="RefSeq" id="WP_038844654.1">
    <property type="nucleotide sequence ID" value="NZ_ASGY01000060.1"/>
</dbReference>
<reference evidence="1 2" key="1">
    <citation type="journal article" date="2013" name="Genome Announc.">
        <title>Draft Genome Sequence of Pseudomonas fluorescens LMG 5329, a White Line-Inducing Principle-Producing Bioindicator for the Mushroom Pathogen Pseudomonas tolaasii.</title>
        <authorList>
            <person name="Ghequire M.G."/>
            <person name="Rokni-Zadeh H."/>
            <person name="Zarrineh P."/>
            <person name="De Mot R."/>
        </authorList>
    </citation>
    <scope>NUCLEOTIDE SEQUENCE [LARGE SCALE GENOMIC DNA]</scope>
    <source>
        <strain evidence="1 2">LMG 5329</strain>
    </source>
</reference>
<evidence type="ECO:0000313" key="2">
    <source>
        <dbReference type="Proteomes" id="UP000030060"/>
    </source>
</evidence>